<proteinExistence type="predicted"/>
<dbReference type="PANTHER" id="PTHR21392">
    <property type="entry name" value="TRNA-URIDINE AMINOCARBOXYPROPYLTRANSFERASE 2"/>
    <property type="match status" value="1"/>
</dbReference>
<evidence type="ECO:0000256" key="3">
    <source>
        <dbReference type="ARBA" id="ARBA00022691"/>
    </source>
</evidence>
<feature type="domain" description="DTW" evidence="5">
    <location>
        <begin position="26"/>
        <end position="223"/>
    </location>
</feature>
<dbReference type="SMART" id="SM01144">
    <property type="entry name" value="DTW"/>
    <property type="match status" value="1"/>
</dbReference>
<dbReference type="RefSeq" id="WP_377152536.1">
    <property type="nucleotide sequence ID" value="NZ_JBHSAF010000014.1"/>
</dbReference>
<reference evidence="7" key="1">
    <citation type="journal article" date="2019" name="Int. J. Syst. Evol. Microbiol.">
        <title>The Global Catalogue of Microorganisms (GCM) 10K type strain sequencing project: providing services to taxonomists for standard genome sequencing and annotation.</title>
        <authorList>
            <consortium name="The Broad Institute Genomics Platform"/>
            <consortium name="The Broad Institute Genome Sequencing Center for Infectious Disease"/>
            <person name="Wu L."/>
            <person name="Ma J."/>
        </authorList>
    </citation>
    <scope>NUCLEOTIDE SEQUENCE [LARGE SCALE GENOMIC DNA]</scope>
    <source>
        <strain evidence="7">CCUG 54939</strain>
    </source>
</reference>
<dbReference type="EMBL" id="JBHSAF010000014">
    <property type="protein sequence ID" value="MFC3914057.1"/>
    <property type="molecule type" value="Genomic_DNA"/>
</dbReference>
<keyword evidence="4" id="KW-0819">tRNA processing</keyword>
<evidence type="ECO:0000259" key="5">
    <source>
        <dbReference type="SMART" id="SM01144"/>
    </source>
</evidence>
<protein>
    <recommendedName>
        <fullName evidence="1">tRNA-uridine aminocarboxypropyltransferase</fullName>
        <ecNumber evidence="1">2.5.1.25</ecNumber>
    </recommendedName>
</protein>
<evidence type="ECO:0000313" key="7">
    <source>
        <dbReference type="Proteomes" id="UP001595692"/>
    </source>
</evidence>
<name>A0ABV8CQ84_9GAMM</name>
<evidence type="ECO:0000256" key="2">
    <source>
        <dbReference type="ARBA" id="ARBA00022679"/>
    </source>
</evidence>
<evidence type="ECO:0000256" key="1">
    <source>
        <dbReference type="ARBA" id="ARBA00012386"/>
    </source>
</evidence>
<evidence type="ECO:0000313" key="6">
    <source>
        <dbReference type="EMBL" id="MFC3914057.1"/>
    </source>
</evidence>
<accession>A0ABV8CQ84</accession>
<comment type="caution">
    <text evidence="6">The sequence shown here is derived from an EMBL/GenBank/DDBJ whole genome shotgun (WGS) entry which is preliminary data.</text>
</comment>
<dbReference type="Pfam" id="PF03942">
    <property type="entry name" value="DTW"/>
    <property type="match status" value="1"/>
</dbReference>
<dbReference type="Proteomes" id="UP001595692">
    <property type="component" value="Unassembled WGS sequence"/>
</dbReference>
<keyword evidence="3" id="KW-0949">S-adenosyl-L-methionine</keyword>
<gene>
    <name evidence="6" type="ORF">ACFOSS_11330</name>
</gene>
<organism evidence="6 7">
    <name type="scientific">Pseudaeromonas sharmana</name>
    <dbReference type="NCBI Taxonomy" id="328412"/>
    <lineage>
        <taxon>Bacteria</taxon>
        <taxon>Pseudomonadati</taxon>
        <taxon>Pseudomonadota</taxon>
        <taxon>Gammaproteobacteria</taxon>
        <taxon>Aeromonadales</taxon>
        <taxon>Aeromonadaceae</taxon>
        <taxon>Pseudaeromonas</taxon>
    </lineage>
</organism>
<dbReference type="EC" id="2.5.1.25" evidence="1"/>
<dbReference type="PANTHER" id="PTHR21392:SF1">
    <property type="entry name" value="TRNA-URIDINE AMINOCARBOXYPROPYLTRANSFERASE"/>
    <property type="match status" value="1"/>
</dbReference>
<keyword evidence="2 6" id="KW-0808">Transferase</keyword>
<dbReference type="InterPro" id="IPR005636">
    <property type="entry name" value="DTW"/>
</dbReference>
<sequence>MQHAFWRLRQERQARSSKPFQARGGNLSRCEHCQVPEESCICPQRPKVAIKAGFCLLMYDAEPLKPSNTGRLIADIAPDSTFAFLWHRTQTDPRLLALLNDPQWCPYLVFPGHYAQPTQSVLSALDWPSQRPGRLPLFILLDGTWAEAKKMFRKSPYLASLPVLSLSATGASAYGLRKANVEGQLCTAEVGVELLRMNDEIAAASALEAWFLLFRENYLAVRSNPL</sequence>
<keyword evidence="7" id="KW-1185">Reference proteome</keyword>
<dbReference type="InterPro" id="IPR039262">
    <property type="entry name" value="DTWD2/TAPT"/>
</dbReference>
<evidence type="ECO:0000256" key="4">
    <source>
        <dbReference type="ARBA" id="ARBA00022694"/>
    </source>
</evidence>
<dbReference type="GO" id="GO:0016432">
    <property type="term" value="F:tRNA-uridine aminocarboxypropyltransferase activity"/>
    <property type="evidence" value="ECO:0007669"/>
    <property type="project" value="UniProtKB-EC"/>
</dbReference>